<organism evidence="1 2">
    <name type="scientific">Sclerotinia sclerotiorum (strain ATCC 18683 / 1980 / Ss-1)</name>
    <name type="common">White mold</name>
    <name type="synonym">Whetzelinia sclerotiorum</name>
    <dbReference type="NCBI Taxonomy" id="665079"/>
    <lineage>
        <taxon>Eukaryota</taxon>
        <taxon>Fungi</taxon>
        <taxon>Dikarya</taxon>
        <taxon>Ascomycota</taxon>
        <taxon>Pezizomycotina</taxon>
        <taxon>Leotiomycetes</taxon>
        <taxon>Helotiales</taxon>
        <taxon>Sclerotiniaceae</taxon>
        <taxon>Sclerotinia</taxon>
    </lineage>
</organism>
<evidence type="ECO:0000313" key="1">
    <source>
        <dbReference type="EMBL" id="EDN94516.1"/>
    </source>
</evidence>
<dbReference type="InParanoid" id="A7EYH4"/>
<reference evidence="2" key="1">
    <citation type="journal article" date="2011" name="PLoS Genet.">
        <title>Genomic analysis of the necrotrophic fungal pathogens Sclerotinia sclerotiorum and Botrytis cinerea.</title>
        <authorList>
            <person name="Amselem J."/>
            <person name="Cuomo C.A."/>
            <person name="van Kan J.A."/>
            <person name="Viaud M."/>
            <person name="Benito E.P."/>
            <person name="Couloux A."/>
            <person name="Coutinho P.M."/>
            <person name="de Vries R.P."/>
            <person name="Dyer P.S."/>
            <person name="Fillinger S."/>
            <person name="Fournier E."/>
            <person name="Gout L."/>
            <person name="Hahn M."/>
            <person name="Kohn L."/>
            <person name="Lapalu N."/>
            <person name="Plummer K.M."/>
            <person name="Pradier J.M."/>
            <person name="Quevillon E."/>
            <person name="Sharon A."/>
            <person name="Simon A."/>
            <person name="ten Have A."/>
            <person name="Tudzynski B."/>
            <person name="Tudzynski P."/>
            <person name="Wincker P."/>
            <person name="Andrew M."/>
            <person name="Anthouard V."/>
            <person name="Beever R.E."/>
            <person name="Beffa R."/>
            <person name="Benoit I."/>
            <person name="Bouzid O."/>
            <person name="Brault B."/>
            <person name="Chen Z."/>
            <person name="Choquer M."/>
            <person name="Collemare J."/>
            <person name="Cotton P."/>
            <person name="Danchin E.G."/>
            <person name="Da Silva C."/>
            <person name="Gautier A."/>
            <person name="Giraud C."/>
            <person name="Giraud T."/>
            <person name="Gonzalez C."/>
            <person name="Grossetete S."/>
            <person name="Guldener U."/>
            <person name="Henrissat B."/>
            <person name="Howlett B.J."/>
            <person name="Kodira C."/>
            <person name="Kretschmer M."/>
            <person name="Lappartient A."/>
            <person name="Leroch M."/>
            <person name="Levis C."/>
            <person name="Mauceli E."/>
            <person name="Neuveglise C."/>
            <person name="Oeser B."/>
            <person name="Pearson M."/>
            <person name="Poulain J."/>
            <person name="Poussereau N."/>
            <person name="Quesneville H."/>
            <person name="Rascle C."/>
            <person name="Schumacher J."/>
            <person name="Segurens B."/>
            <person name="Sexton A."/>
            <person name="Silva E."/>
            <person name="Sirven C."/>
            <person name="Soanes D.M."/>
            <person name="Talbot N.J."/>
            <person name="Templeton M."/>
            <person name="Yandava C."/>
            <person name="Yarden O."/>
            <person name="Zeng Q."/>
            <person name="Rollins J.A."/>
            <person name="Lebrun M.H."/>
            <person name="Dickman M."/>
        </authorList>
    </citation>
    <scope>NUCLEOTIDE SEQUENCE [LARGE SCALE GENOMIC DNA]</scope>
    <source>
        <strain evidence="2">ATCC 18683 / 1980 / Ss-1</strain>
    </source>
</reference>
<evidence type="ECO:0000313" key="2">
    <source>
        <dbReference type="Proteomes" id="UP000001312"/>
    </source>
</evidence>
<dbReference type="EMBL" id="CH476635">
    <property type="protein sequence ID" value="EDN94516.1"/>
    <property type="molecule type" value="Genomic_DNA"/>
</dbReference>
<dbReference type="GeneID" id="5484796"/>
<protein>
    <submittedName>
        <fullName evidence="1">Uncharacterized protein</fullName>
    </submittedName>
</protein>
<dbReference type="KEGG" id="ssl:SS1G_10390"/>
<name>A7EYH4_SCLS1</name>
<accession>A7EYH4</accession>
<gene>
    <name evidence="1" type="ORF">SS1G_10390</name>
</gene>
<proteinExistence type="predicted"/>
<dbReference type="AlphaFoldDB" id="A7EYH4"/>
<dbReference type="Proteomes" id="UP000001312">
    <property type="component" value="Unassembled WGS sequence"/>
</dbReference>
<dbReference type="RefSeq" id="XP_001588842.1">
    <property type="nucleotide sequence ID" value="XM_001588792.1"/>
</dbReference>
<keyword evidence="2" id="KW-1185">Reference proteome</keyword>
<dbReference type="HOGENOM" id="CLU_2689315_0_0_1"/>
<sequence>MGSVEALCVPFAYSRRRDGMLRKLVRRVPVRRPGRASTESLRYLEMLGLSQDAIFARMRAKQQVNFASAHFEDK</sequence>